<dbReference type="Pfam" id="PF05193">
    <property type="entry name" value="Peptidase_M16_C"/>
    <property type="match status" value="1"/>
</dbReference>
<keyword evidence="4" id="KW-0378">Hydrolase</keyword>
<evidence type="ECO:0000313" key="9">
    <source>
        <dbReference type="EMBL" id="KAJ8952795.1"/>
    </source>
</evidence>
<dbReference type="SUPFAM" id="SSF63411">
    <property type="entry name" value="LuxS/MPP-like metallohydrolase"/>
    <property type="match status" value="2"/>
</dbReference>
<evidence type="ECO:0000256" key="4">
    <source>
        <dbReference type="ARBA" id="ARBA00022801"/>
    </source>
</evidence>
<dbReference type="GO" id="GO:0006508">
    <property type="term" value="P:proteolysis"/>
    <property type="evidence" value="ECO:0007669"/>
    <property type="project" value="UniProtKB-KW"/>
</dbReference>
<dbReference type="InterPro" id="IPR007863">
    <property type="entry name" value="Peptidase_M16_C"/>
</dbReference>
<reference evidence="9" key="1">
    <citation type="journal article" date="2023" name="Insect Mol. Biol.">
        <title>Genome sequencing provides insights into the evolution of gene families encoding plant cell wall-degrading enzymes in longhorned beetles.</title>
        <authorList>
            <person name="Shin N.R."/>
            <person name="Okamura Y."/>
            <person name="Kirsch R."/>
            <person name="Pauchet Y."/>
        </authorList>
    </citation>
    <scope>NUCLEOTIDE SEQUENCE</scope>
    <source>
        <strain evidence="9">AMC_N1</strain>
    </source>
</reference>
<dbReference type="GO" id="GO:0046872">
    <property type="term" value="F:metal ion binding"/>
    <property type="evidence" value="ECO:0007669"/>
    <property type="project" value="UniProtKB-KW"/>
</dbReference>
<proteinExistence type="inferred from homology"/>
<gene>
    <name evidence="9" type="ORF">NQ318_008112</name>
</gene>
<evidence type="ECO:0000259" key="7">
    <source>
        <dbReference type="Pfam" id="PF00675"/>
    </source>
</evidence>
<keyword evidence="6" id="KW-0482">Metalloprotease</keyword>
<evidence type="ECO:0000256" key="2">
    <source>
        <dbReference type="ARBA" id="ARBA00022670"/>
    </source>
</evidence>
<dbReference type="Gene3D" id="3.30.830.10">
    <property type="entry name" value="Metalloenzyme, LuxS/M16 peptidase-like"/>
    <property type="match status" value="2"/>
</dbReference>
<evidence type="ECO:0000313" key="10">
    <source>
        <dbReference type="Proteomes" id="UP001162162"/>
    </source>
</evidence>
<dbReference type="Proteomes" id="UP001162162">
    <property type="component" value="Unassembled WGS sequence"/>
</dbReference>
<dbReference type="PANTHER" id="PTHR43690:SF18">
    <property type="entry name" value="INSULIN-DEGRADING ENZYME-RELATED"/>
    <property type="match status" value="1"/>
</dbReference>
<evidence type="ECO:0000259" key="8">
    <source>
        <dbReference type="Pfam" id="PF05193"/>
    </source>
</evidence>
<feature type="domain" description="Peptidase M16 N-terminal" evidence="7">
    <location>
        <begin position="3"/>
        <end position="65"/>
    </location>
</feature>
<organism evidence="9 10">
    <name type="scientific">Aromia moschata</name>
    <dbReference type="NCBI Taxonomy" id="1265417"/>
    <lineage>
        <taxon>Eukaryota</taxon>
        <taxon>Metazoa</taxon>
        <taxon>Ecdysozoa</taxon>
        <taxon>Arthropoda</taxon>
        <taxon>Hexapoda</taxon>
        <taxon>Insecta</taxon>
        <taxon>Pterygota</taxon>
        <taxon>Neoptera</taxon>
        <taxon>Endopterygota</taxon>
        <taxon>Coleoptera</taxon>
        <taxon>Polyphaga</taxon>
        <taxon>Cucujiformia</taxon>
        <taxon>Chrysomeloidea</taxon>
        <taxon>Cerambycidae</taxon>
        <taxon>Cerambycinae</taxon>
        <taxon>Callichromatini</taxon>
        <taxon>Aromia</taxon>
    </lineage>
</organism>
<dbReference type="AlphaFoldDB" id="A0AAV8YPI5"/>
<accession>A0AAV8YPI5</accession>
<feature type="domain" description="Peptidase M16 C-terminal" evidence="8">
    <location>
        <begin position="108"/>
        <end position="258"/>
    </location>
</feature>
<keyword evidence="5" id="KW-0862">Zinc</keyword>
<dbReference type="InterPro" id="IPR011249">
    <property type="entry name" value="Metalloenz_LuxS/M16"/>
</dbReference>
<dbReference type="InterPro" id="IPR011765">
    <property type="entry name" value="Pept_M16_N"/>
</dbReference>
<dbReference type="InterPro" id="IPR050626">
    <property type="entry name" value="Peptidase_M16"/>
</dbReference>
<evidence type="ECO:0008006" key="11">
    <source>
        <dbReference type="Google" id="ProtNLM"/>
    </source>
</evidence>
<keyword evidence="10" id="KW-1185">Reference proteome</keyword>
<protein>
    <recommendedName>
        <fullName evidence="11">Nardilysin</fullName>
    </recommendedName>
</protein>
<evidence type="ECO:0000256" key="5">
    <source>
        <dbReference type="ARBA" id="ARBA00022833"/>
    </source>
</evidence>
<comment type="similarity">
    <text evidence="1">Belongs to the peptidase M16 family.</text>
</comment>
<keyword evidence="3" id="KW-0479">Metal-binding</keyword>
<dbReference type="GO" id="GO:0008237">
    <property type="term" value="F:metallopeptidase activity"/>
    <property type="evidence" value="ECO:0007669"/>
    <property type="project" value="UniProtKB-KW"/>
</dbReference>
<name>A0AAV8YPI5_9CUCU</name>
<evidence type="ECO:0000256" key="1">
    <source>
        <dbReference type="ARBA" id="ARBA00007261"/>
    </source>
</evidence>
<evidence type="ECO:0000256" key="3">
    <source>
        <dbReference type="ARBA" id="ARBA00022723"/>
    </source>
</evidence>
<dbReference type="PANTHER" id="PTHR43690">
    <property type="entry name" value="NARDILYSIN"/>
    <property type="match status" value="1"/>
</dbReference>
<dbReference type="EMBL" id="JAPWTK010000064">
    <property type="protein sequence ID" value="KAJ8952795.1"/>
    <property type="molecule type" value="Genomic_DNA"/>
</dbReference>
<keyword evidence="2" id="KW-0645">Protease</keyword>
<dbReference type="Pfam" id="PF00675">
    <property type="entry name" value="Peptidase_M16"/>
    <property type="match status" value="1"/>
</dbReference>
<sequence>MYKKGGGSDNASTDAETTCFYFECLEKHLYKALDKFAQFFISPLMKKNAMAREREAIESEFQIALPSDSSRKEQLLCSFAKTESPVNSFSWGNLITLRDNISDDKLYEGVHEFRKRHYSAHRMTIAIQARLPMETLQEYVLECFTNVPNNGLHPNDFTEYSNRVFDTPEFTRIYYIKPSKDLCQVDLTWSLPSLRDKYRSKPHQYISYLIGDEGKGSILSYLRKKVWGLATSVGNAESGMEHNSLYTLFTITVVLTEEGLAHLFDTG</sequence>
<comment type="caution">
    <text evidence="9">The sequence shown here is derived from an EMBL/GenBank/DDBJ whole genome shotgun (WGS) entry which is preliminary data.</text>
</comment>
<evidence type="ECO:0000256" key="6">
    <source>
        <dbReference type="ARBA" id="ARBA00023049"/>
    </source>
</evidence>